<proteinExistence type="predicted"/>
<feature type="compositionally biased region" description="Pro residues" evidence="1">
    <location>
        <begin position="55"/>
        <end position="73"/>
    </location>
</feature>
<evidence type="ECO:0000256" key="1">
    <source>
        <dbReference type="SAM" id="MobiDB-lite"/>
    </source>
</evidence>
<name>A0A0W0F640_MONRR</name>
<comment type="caution">
    <text evidence="2">The sequence shown here is derived from an EMBL/GenBank/DDBJ whole genome shotgun (WGS) entry which is preliminary data.</text>
</comment>
<gene>
    <name evidence="2" type="ORF">WG66_15604</name>
</gene>
<feature type="region of interest" description="Disordered" evidence="1">
    <location>
        <begin position="1"/>
        <end position="141"/>
    </location>
</feature>
<protein>
    <submittedName>
        <fullName evidence="2">Uncharacterized protein</fullName>
    </submittedName>
</protein>
<dbReference type="AlphaFoldDB" id="A0A0W0F640"/>
<evidence type="ECO:0000313" key="3">
    <source>
        <dbReference type="Proteomes" id="UP000054988"/>
    </source>
</evidence>
<organism evidence="2 3">
    <name type="scientific">Moniliophthora roreri</name>
    <name type="common">Frosty pod rot fungus</name>
    <name type="synonym">Monilia roreri</name>
    <dbReference type="NCBI Taxonomy" id="221103"/>
    <lineage>
        <taxon>Eukaryota</taxon>
        <taxon>Fungi</taxon>
        <taxon>Dikarya</taxon>
        <taxon>Basidiomycota</taxon>
        <taxon>Agaricomycotina</taxon>
        <taxon>Agaricomycetes</taxon>
        <taxon>Agaricomycetidae</taxon>
        <taxon>Agaricales</taxon>
        <taxon>Marasmiineae</taxon>
        <taxon>Marasmiaceae</taxon>
        <taxon>Moniliophthora</taxon>
    </lineage>
</organism>
<feature type="compositionally biased region" description="Polar residues" evidence="1">
    <location>
        <begin position="79"/>
        <end position="103"/>
    </location>
</feature>
<accession>A0A0W0F640</accession>
<dbReference type="Proteomes" id="UP000054988">
    <property type="component" value="Unassembled WGS sequence"/>
</dbReference>
<evidence type="ECO:0000313" key="2">
    <source>
        <dbReference type="EMBL" id="KTB31802.1"/>
    </source>
</evidence>
<reference evidence="2 3" key="1">
    <citation type="submission" date="2015-12" db="EMBL/GenBank/DDBJ databases">
        <title>Draft genome sequence of Moniliophthora roreri, the causal agent of frosty pod rot of cacao.</title>
        <authorList>
            <person name="Aime M.C."/>
            <person name="Diaz-Valderrama J.R."/>
            <person name="Kijpornyongpan T."/>
            <person name="Phillips-Mora W."/>
        </authorList>
    </citation>
    <scope>NUCLEOTIDE SEQUENCE [LARGE SCALE GENOMIC DNA]</scope>
    <source>
        <strain evidence="2 3">MCA 2952</strain>
    </source>
</reference>
<dbReference type="EMBL" id="LATX01002288">
    <property type="protein sequence ID" value="KTB31802.1"/>
    <property type="molecule type" value="Genomic_DNA"/>
</dbReference>
<sequence length="274" mass="29268">MVPKLKSSPDFNPVKSKPDSDSPSGLTYPSDSSSRDSSPLYAKSIGVTLASPSPATEPQPGPAPAPLPTPPFDPFDYLSWQTDNSTLPSSASKMPSEPTQTYRSIHERSQTPGPLGPQPDTAPPASVWDDETVSETPEQVERRATVDEVYEFLCALCAEWRTTAPVTVHATVARSADYLRLGIFLGIVVSDEGHIDFLEQTIPGAHGLLTMISTGVTTTMTSTETENNDGPTGAEVTDLDDLVPMFVGIPDHEAQEVTLPDGHVIHVVRMGSAT</sequence>